<dbReference type="SUPFAM" id="SSF46626">
    <property type="entry name" value="Cytochrome c"/>
    <property type="match status" value="1"/>
</dbReference>
<feature type="chain" id="PRO_5046634397" evidence="7">
    <location>
        <begin position="26"/>
        <end position="109"/>
    </location>
</feature>
<evidence type="ECO:0000313" key="10">
    <source>
        <dbReference type="Proteomes" id="UP001595617"/>
    </source>
</evidence>
<evidence type="ECO:0000256" key="5">
    <source>
        <dbReference type="ARBA" id="ARBA00023004"/>
    </source>
</evidence>
<keyword evidence="10" id="KW-1185">Reference proteome</keyword>
<comment type="caution">
    <text evidence="9">The sequence shown here is derived from an EMBL/GenBank/DDBJ whole genome shotgun (WGS) entry which is preliminary data.</text>
</comment>
<dbReference type="PANTHER" id="PTHR40942:SF2">
    <property type="entry name" value="CYTOCHROME-RELATED"/>
    <property type="match status" value="1"/>
</dbReference>
<evidence type="ECO:0000256" key="2">
    <source>
        <dbReference type="ARBA" id="ARBA00022617"/>
    </source>
</evidence>
<dbReference type="PANTHER" id="PTHR40942">
    <property type="match status" value="1"/>
</dbReference>
<keyword evidence="4" id="KW-0249">Electron transport</keyword>
<evidence type="ECO:0000256" key="3">
    <source>
        <dbReference type="ARBA" id="ARBA00022723"/>
    </source>
</evidence>
<keyword evidence="1" id="KW-0813">Transport</keyword>
<dbReference type="EMBL" id="JBHRYR010000002">
    <property type="protein sequence ID" value="MFC3851560.1"/>
    <property type="molecule type" value="Genomic_DNA"/>
</dbReference>
<proteinExistence type="predicted"/>
<dbReference type="Gene3D" id="1.10.760.10">
    <property type="entry name" value="Cytochrome c-like domain"/>
    <property type="match status" value="1"/>
</dbReference>
<keyword evidence="3 6" id="KW-0479">Metal-binding</keyword>
<accession>A0ABV7ZTQ9</accession>
<keyword evidence="2 6" id="KW-0349">Heme</keyword>
<reference evidence="10" key="1">
    <citation type="journal article" date="2019" name="Int. J. Syst. Evol. Microbiol.">
        <title>The Global Catalogue of Microorganisms (GCM) 10K type strain sequencing project: providing services to taxonomists for standard genome sequencing and annotation.</title>
        <authorList>
            <consortium name="The Broad Institute Genomics Platform"/>
            <consortium name="The Broad Institute Genome Sequencing Center for Infectious Disease"/>
            <person name="Wu L."/>
            <person name="Ma J."/>
        </authorList>
    </citation>
    <scope>NUCLEOTIDE SEQUENCE [LARGE SCALE GENOMIC DNA]</scope>
    <source>
        <strain evidence="10">IBRC 10765</strain>
    </source>
</reference>
<dbReference type="Proteomes" id="UP001595617">
    <property type="component" value="Unassembled WGS sequence"/>
</dbReference>
<evidence type="ECO:0000256" key="1">
    <source>
        <dbReference type="ARBA" id="ARBA00022448"/>
    </source>
</evidence>
<protein>
    <submittedName>
        <fullName evidence="9">C-type cytochrome</fullName>
    </submittedName>
</protein>
<gene>
    <name evidence="9" type="ORF">ACFOOG_01840</name>
</gene>
<evidence type="ECO:0000256" key="6">
    <source>
        <dbReference type="PROSITE-ProRule" id="PRU00433"/>
    </source>
</evidence>
<evidence type="ECO:0000256" key="7">
    <source>
        <dbReference type="SAM" id="SignalP"/>
    </source>
</evidence>
<keyword evidence="7" id="KW-0732">Signal</keyword>
<dbReference type="InterPro" id="IPR009056">
    <property type="entry name" value="Cyt_c-like_dom"/>
</dbReference>
<dbReference type="InterPro" id="IPR002323">
    <property type="entry name" value="Cyt_CIE"/>
</dbReference>
<evidence type="ECO:0000256" key="4">
    <source>
        <dbReference type="ARBA" id="ARBA00022982"/>
    </source>
</evidence>
<dbReference type="PROSITE" id="PS51007">
    <property type="entry name" value="CYTC"/>
    <property type="match status" value="1"/>
</dbReference>
<keyword evidence="5 6" id="KW-0408">Iron</keyword>
<evidence type="ECO:0000313" key="9">
    <source>
        <dbReference type="EMBL" id="MFC3851560.1"/>
    </source>
</evidence>
<sequence>MVLKGYAAQCSKILAVAMLSLGAGATEFAPGEVVERFCAACHERGIANAPRIDQVSDWQSRLEMSSLEEIIARGWAGNRRMPPKGYCTRCTEEDFAAAVQEMLPEQLLP</sequence>
<dbReference type="RefSeq" id="WP_380694942.1">
    <property type="nucleotide sequence ID" value="NZ_JBHRYR010000002.1"/>
</dbReference>
<organism evidence="9 10">
    <name type="scientific">Saccharospirillum mangrovi</name>
    <dbReference type="NCBI Taxonomy" id="2161747"/>
    <lineage>
        <taxon>Bacteria</taxon>
        <taxon>Pseudomonadati</taxon>
        <taxon>Pseudomonadota</taxon>
        <taxon>Gammaproteobacteria</taxon>
        <taxon>Oceanospirillales</taxon>
        <taxon>Saccharospirillaceae</taxon>
        <taxon>Saccharospirillum</taxon>
    </lineage>
</organism>
<dbReference type="Pfam" id="PF13442">
    <property type="entry name" value="Cytochrome_CBB3"/>
    <property type="match status" value="1"/>
</dbReference>
<dbReference type="PRINTS" id="PR00607">
    <property type="entry name" value="CYTCHROMECIE"/>
</dbReference>
<name>A0ABV7ZTQ9_9GAMM</name>
<evidence type="ECO:0000259" key="8">
    <source>
        <dbReference type="PROSITE" id="PS51007"/>
    </source>
</evidence>
<feature type="domain" description="Cytochrome c" evidence="8">
    <location>
        <begin position="19"/>
        <end position="106"/>
    </location>
</feature>
<dbReference type="InterPro" id="IPR036909">
    <property type="entry name" value="Cyt_c-like_dom_sf"/>
</dbReference>
<feature type="signal peptide" evidence="7">
    <location>
        <begin position="1"/>
        <end position="25"/>
    </location>
</feature>